<accession>A0AAD5K0Z0</accession>
<keyword evidence="2" id="KW-1185">Reference proteome</keyword>
<reference evidence="1" key="2">
    <citation type="submission" date="2023-02" db="EMBL/GenBank/DDBJ databases">
        <authorList>
            <consortium name="DOE Joint Genome Institute"/>
            <person name="Mondo S.J."/>
            <person name="Chang Y."/>
            <person name="Wang Y."/>
            <person name="Ahrendt S."/>
            <person name="Andreopoulos W."/>
            <person name="Barry K."/>
            <person name="Beard J."/>
            <person name="Benny G.L."/>
            <person name="Blankenship S."/>
            <person name="Bonito G."/>
            <person name="Cuomo C."/>
            <person name="Desiro A."/>
            <person name="Gervers K.A."/>
            <person name="Hundley H."/>
            <person name="Kuo A."/>
            <person name="LaButti K."/>
            <person name="Lang B.F."/>
            <person name="Lipzen A."/>
            <person name="O'Donnell K."/>
            <person name="Pangilinan J."/>
            <person name="Reynolds N."/>
            <person name="Sandor L."/>
            <person name="Smith M.W."/>
            <person name="Tsang A."/>
            <person name="Grigoriev I.V."/>
            <person name="Stajich J.E."/>
            <person name="Spatafora J.W."/>
        </authorList>
    </citation>
    <scope>NUCLEOTIDE SEQUENCE</scope>
    <source>
        <strain evidence="1">RSA 2281</strain>
    </source>
</reference>
<sequence length="198" mass="22362">MQTVTFYHYQPLVDYVCDGLDSETDDQLQFASIKTLYKLDHLSDDSMSEDETESSNGAPDISMEERELGWVSNPNLVWTPIKCKPEQVAQFIRSIQNINVKVKNGAKIANIDLSTGTKPKQNNLKLTDDHSQFIENYVEGHPTCIVKDATDALCEAFDNLTVSQSTVYRHITEKLSFTLTLTQPKVADRNSEDILEAR</sequence>
<reference evidence="1" key="1">
    <citation type="journal article" date="2022" name="IScience">
        <title>Evolution of zygomycete secretomes and the origins of terrestrial fungal ecologies.</title>
        <authorList>
            <person name="Chang Y."/>
            <person name="Wang Y."/>
            <person name="Mondo S."/>
            <person name="Ahrendt S."/>
            <person name="Andreopoulos W."/>
            <person name="Barry K."/>
            <person name="Beard J."/>
            <person name="Benny G.L."/>
            <person name="Blankenship S."/>
            <person name="Bonito G."/>
            <person name="Cuomo C."/>
            <person name="Desiro A."/>
            <person name="Gervers K.A."/>
            <person name="Hundley H."/>
            <person name="Kuo A."/>
            <person name="LaButti K."/>
            <person name="Lang B.F."/>
            <person name="Lipzen A."/>
            <person name="O'Donnell K."/>
            <person name="Pangilinan J."/>
            <person name="Reynolds N."/>
            <person name="Sandor L."/>
            <person name="Smith M.E."/>
            <person name="Tsang A."/>
            <person name="Grigoriev I.V."/>
            <person name="Stajich J.E."/>
            <person name="Spatafora J.W."/>
        </authorList>
    </citation>
    <scope>NUCLEOTIDE SEQUENCE</scope>
    <source>
        <strain evidence="1">RSA 2281</strain>
    </source>
</reference>
<organism evidence="1 2">
    <name type="scientific">Phascolomyces articulosus</name>
    <dbReference type="NCBI Taxonomy" id="60185"/>
    <lineage>
        <taxon>Eukaryota</taxon>
        <taxon>Fungi</taxon>
        <taxon>Fungi incertae sedis</taxon>
        <taxon>Mucoromycota</taxon>
        <taxon>Mucoromycotina</taxon>
        <taxon>Mucoromycetes</taxon>
        <taxon>Mucorales</taxon>
        <taxon>Lichtheimiaceae</taxon>
        <taxon>Phascolomyces</taxon>
    </lineage>
</organism>
<protein>
    <submittedName>
        <fullName evidence="1">Uncharacterized protein</fullName>
    </submittedName>
</protein>
<comment type="caution">
    <text evidence="1">The sequence shown here is derived from an EMBL/GenBank/DDBJ whole genome shotgun (WGS) entry which is preliminary data.</text>
</comment>
<evidence type="ECO:0000313" key="2">
    <source>
        <dbReference type="Proteomes" id="UP001209540"/>
    </source>
</evidence>
<dbReference type="EMBL" id="JAIXMP010000034">
    <property type="protein sequence ID" value="KAI9249778.1"/>
    <property type="molecule type" value="Genomic_DNA"/>
</dbReference>
<name>A0AAD5K0Z0_9FUNG</name>
<dbReference type="Proteomes" id="UP001209540">
    <property type="component" value="Unassembled WGS sequence"/>
</dbReference>
<gene>
    <name evidence="1" type="ORF">BDA99DRAFT_548714</name>
</gene>
<dbReference type="AlphaFoldDB" id="A0AAD5K0Z0"/>
<proteinExistence type="predicted"/>
<evidence type="ECO:0000313" key="1">
    <source>
        <dbReference type="EMBL" id="KAI9249778.1"/>
    </source>
</evidence>